<dbReference type="Proteomes" id="UP000008063">
    <property type="component" value="Unassembled WGS sequence"/>
</dbReference>
<evidence type="ECO:0000256" key="1">
    <source>
        <dbReference type="SAM" id="MobiDB-lite"/>
    </source>
</evidence>
<name>F8Q4K5_SERL3</name>
<gene>
    <name evidence="2" type="ORF">SERLA73DRAFT_154405</name>
</gene>
<organism evidence="3">
    <name type="scientific">Serpula lacrymans var. lacrymans (strain S7.3)</name>
    <name type="common">Dry rot fungus</name>
    <dbReference type="NCBI Taxonomy" id="936435"/>
    <lineage>
        <taxon>Eukaryota</taxon>
        <taxon>Fungi</taxon>
        <taxon>Dikarya</taxon>
        <taxon>Basidiomycota</taxon>
        <taxon>Agaricomycotina</taxon>
        <taxon>Agaricomycetes</taxon>
        <taxon>Agaricomycetidae</taxon>
        <taxon>Boletales</taxon>
        <taxon>Coniophorineae</taxon>
        <taxon>Serpulaceae</taxon>
        <taxon>Serpula</taxon>
    </lineage>
</organism>
<evidence type="ECO:0000313" key="2">
    <source>
        <dbReference type="EMBL" id="EGN97060.1"/>
    </source>
</evidence>
<dbReference type="HOGENOM" id="CLU_279676_0_0_1"/>
<accession>F8Q4K5</accession>
<feature type="compositionally biased region" description="Polar residues" evidence="1">
    <location>
        <begin position="874"/>
        <end position="889"/>
    </location>
</feature>
<dbReference type="AlphaFoldDB" id="F8Q4K5"/>
<reference evidence="3" key="1">
    <citation type="journal article" date="2011" name="Science">
        <title>The plant cell wall-decomposing machinery underlies the functional diversity of forest fungi.</title>
        <authorList>
            <person name="Eastwood D.C."/>
            <person name="Floudas D."/>
            <person name="Binder M."/>
            <person name="Majcherczyk A."/>
            <person name="Schneider P."/>
            <person name="Aerts A."/>
            <person name="Asiegbu F.O."/>
            <person name="Baker S.E."/>
            <person name="Barry K."/>
            <person name="Bendiksby M."/>
            <person name="Blumentritt M."/>
            <person name="Coutinho P.M."/>
            <person name="Cullen D."/>
            <person name="de Vries R.P."/>
            <person name="Gathman A."/>
            <person name="Goodell B."/>
            <person name="Henrissat B."/>
            <person name="Ihrmark K."/>
            <person name="Kauserud H."/>
            <person name="Kohler A."/>
            <person name="LaButti K."/>
            <person name="Lapidus A."/>
            <person name="Lavin J.L."/>
            <person name="Lee Y.-H."/>
            <person name="Lindquist E."/>
            <person name="Lilly W."/>
            <person name="Lucas S."/>
            <person name="Morin E."/>
            <person name="Murat C."/>
            <person name="Oguiza J.A."/>
            <person name="Park J."/>
            <person name="Pisabarro A.G."/>
            <person name="Riley R."/>
            <person name="Rosling A."/>
            <person name="Salamov A."/>
            <person name="Schmidt O."/>
            <person name="Schmutz J."/>
            <person name="Skrede I."/>
            <person name="Stenlid J."/>
            <person name="Wiebenga A."/>
            <person name="Xie X."/>
            <person name="Kuees U."/>
            <person name="Hibbett D.S."/>
            <person name="Hoffmeister D."/>
            <person name="Hoegberg N."/>
            <person name="Martin F."/>
            <person name="Grigoriev I.V."/>
            <person name="Watkinson S.C."/>
        </authorList>
    </citation>
    <scope>NUCLEOTIDE SEQUENCE [LARGE SCALE GENOMIC DNA]</scope>
    <source>
        <strain evidence="3">strain S7.3</strain>
    </source>
</reference>
<sequence length="1126" mass="125331">MSSIAAPQASNIFQAPTAVQTAGVAQNNPIHRQLLTEHILHELSQAEIGYAMLCIGGTDNDLGTGPNLIKQFYNPRPINQVTLKSISTYAKAKALLNHYEDKAITIGVHHQHIAGGIEPSNGAQDDLTRDVAEAEAATLTAYVRDHSIWLVKFYDIDVINASANRTLLLHELTANDSAPGRDNTDTEKYKNLLRLYRDCKPEEKAELCTQVSTMWAQAKERMSSGSRPAWAVNYNKLFDFMVDLYAVKEFEESRHTSMNIALFTPMLKMLHFLVSPVKMLNLDQYTFNVLRKPFNLQAYPGERQQVLDAAHLEFVSQIISPEVEPYLSLLSSGILTVIDSSFSTQLSAEPGETEVYETAYKQYWATAITAVEKIIPELRPCDSSSLIAIILDNMVTKMQWLRTGFMPFKGPHLDLTTLPPVLTPHVFPSLTSVWETKGLPPRDPKDEVLLAICMGQVISWFEPTATFPVTGGNMHKSHPWDCVTGALIKVTFPAFEVAWATSNDNITQDKISDLCSAVNKPMVTAINTFLHGWSKELSLLGNTAEYLILPEASKALIKSCRAELPTKDQEKGLYAVHQLLRVSGFPWRTNLPVGCGLIQHLITQNIHCANNKDTLKFNIIWDLRRDLTKCMSEIYKDLGLEDEGYYWWDGIVEQPEFEENDHMKDLLPSMNRVESIAMTSARTLKGSTLEDRNIQSMLEIIQIASRPELGGFKLGGNLMLDPEVKNALTEFIQVLGGVSDKQHIRVREPTEDLTAPYTKAQQVKAIRSNGLQRELDDLRIASSEEAKLYWRGRKDNELKYTKALQSTSTLALNEEVMKKHLAEAKKKTWEEKQLKRSTLRVTPLLANAAAVVAPTAVAPQAPITQNAVNVSEPSLSTLQSDTGASSFKRSTPYDFDSEERVSKRSRGGVDHNLAEELAKRFNNLSTIKQAGPKLKVSWIAVKNHVGLKRRPANLDKFPILWQEVIKMALANTSKSCHTYLTNFCKHQVNAPADATMVDLLGTYTSNTNIGHIARETLHLYSTTTTSAPNPVSQLGQSSATEAATTVPSGDKGKGKAREDIVMNIMQPSQVPKDIDMEEANDVHNGDNEIEEEEDDNADGDMDFSGEDNDEDNVSYEVEYGPDPGSD</sequence>
<feature type="region of interest" description="Disordered" evidence="1">
    <location>
        <begin position="874"/>
        <end position="906"/>
    </location>
</feature>
<dbReference type="EMBL" id="GL945483">
    <property type="protein sequence ID" value="EGN97060.1"/>
    <property type="molecule type" value="Genomic_DNA"/>
</dbReference>
<proteinExistence type="predicted"/>
<protein>
    <submittedName>
        <fullName evidence="2">Uncharacterized protein</fullName>
    </submittedName>
</protein>
<feature type="compositionally biased region" description="Polar residues" evidence="1">
    <location>
        <begin position="1023"/>
        <end position="1047"/>
    </location>
</feature>
<evidence type="ECO:0000313" key="3">
    <source>
        <dbReference type="Proteomes" id="UP000008063"/>
    </source>
</evidence>
<dbReference type="InParanoid" id="F8Q4K5"/>
<keyword evidence="3" id="KW-1185">Reference proteome</keyword>
<feature type="region of interest" description="Disordered" evidence="1">
    <location>
        <begin position="1023"/>
        <end position="1126"/>
    </location>
</feature>
<feature type="compositionally biased region" description="Acidic residues" evidence="1">
    <location>
        <begin position="1087"/>
        <end position="1113"/>
    </location>
</feature>
<dbReference type="OrthoDB" id="2692192at2759"/>
<feature type="compositionally biased region" description="Basic and acidic residues" evidence="1">
    <location>
        <begin position="1050"/>
        <end position="1060"/>
    </location>
</feature>